<proteinExistence type="inferred from homology"/>
<keyword evidence="7 11" id="KW-0808">Transferase</keyword>
<dbReference type="PANTHER" id="PTHR10277:SF9">
    <property type="entry name" value="2-ISOPROPYLMALATE SYNTHASE 1, CHLOROPLASTIC-RELATED"/>
    <property type="match status" value="1"/>
</dbReference>
<feature type="domain" description="Pyruvate carboxyltransferase" evidence="12">
    <location>
        <begin position="15"/>
        <end position="277"/>
    </location>
</feature>
<dbReference type="InterPro" id="IPR002034">
    <property type="entry name" value="AIPM/Hcit_synth_CS"/>
</dbReference>
<dbReference type="InterPro" id="IPR054691">
    <property type="entry name" value="LeuA/HCS_post-cat"/>
</dbReference>
<evidence type="ECO:0000313" key="13">
    <source>
        <dbReference type="EMBL" id="QQK77143.1"/>
    </source>
</evidence>
<dbReference type="CDD" id="cd07940">
    <property type="entry name" value="DRE_TIM_IPMS"/>
    <property type="match status" value="1"/>
</dbReference>
<sequence length="525" mass="57471">MSKATKKEWFRVRRIKFFDTTLRDGEQQPGLNLNREEKLKIAKQLDRLGVDIIEAGFPASNEGDFYSVQQIARAVKKSSVTGLSRLSKSDIDTAWEALKDSPEPRIHLFIATSDVHINHKLMSTQAQVIQDSVEAVRYAKERFSVVQWSAEDACRTDWDFLKKIMEKVIEAGVDVINLPDTVGYTTAQEIRAMFQHLKENVKGAKDIALSTHCHDDLGMAVANSLAAIEGGADQVECTINGIGERAGNASLEEIAVALHIRRDHYGAEQNLNLQEIKRTSSLVSKLSGNVVPGNKAVVGNNAFAHESGIHQDGVLKESSTYEIITPELVGVDANKLVLGKLSGKHAFKNKVSELGFDLPEAELKRVFKAFKQLANKKKDISDDDIFALLVADKNEDEAKAYEMLSLQVNVGTHNIPTATITMKLPDGEETQEAATGSGSVEAVYNTLERIVGAPIQLDDYRIQSVSSGEDALAEVVVHVTYAEQTSIGRGTAHDVLEASAYAYVNAINRILAAVPDEVPKPSVHS</sequence>
<evidence type="ECO:0000256" key="1">
    <source>
        <dbReference type="ARBA" id="ARBA00004689"/>
    </source>
</evidence>
<dbReference type="NCBIfam" id="TIGR00973">
    <property type="entry name" value="leuA_bact"/>
    <property type="match status" value="1"/>
</dbReference>
<dbReference type="InterPro" id="IPR000891">
    <property type="entry name" value="PYR_CT"/>
</dbReference>
<keyword evidence="11" id="KW-0963">Cytoplasm</keyword>
<evidence type="ECO:0000256" key="4">
    <source>
        <dbReference type="ARBA" id="ARBA00018198"/>
    </source>
</evidence>
<dbReference type="GO" id="GO:0003985">
    <property type="term" value="F:acetyl-CoA C-acetyltransferase activity"/>
    <property type="evidence" value="ECO:0007669"/>
    <property type="project" value="UniProtKB-UniRule"/>
</dbReference>
<dbReference type="Pfam" id="PF00682">
    <property type="entry name" value="HMGL-like"/>
    <property type="match status" value="1"/>
</dbReference>
<dbReference type="GO" id="GO:0009098">
    <property type="term" value="P:L-leucine biosynthetic process"/>
    <property type="evidence" value="ECO:0007669"/>
    <property type="project" value="UniProtKB-UniRule"/>
</dbReference>
<protein>
    <recommendedName>
        <fullName evidence="4 11">2-isopropylmalate synthase</fullName>
        <ecNumber evidence="3 11">2.3.3.13</ecNumber>
    </recommendedName>
    <alternativeName>
        <fullName evidence="11">Alpha-IPM synthase</fullName>
    </alternativeName>
    <alternativeName>
        <fullName evidence="11">Alpha-isopropylmalate synthase</fullName>
    </alternativeName>
</protein>
<feature type="binding site" evidence="11">
    <location>
        <position position="212"/>
    </location>
    <ligand>
        <name>Mn(2+)</name>
        <dbReference type="ChEBI" id="CHEBI:29035"/>
    </ligand>
</feature>
<name>A0A7T6Z525_9BACI</name>
<dbReference type="PROSITE" id="PS00815">
    <property type="entry name" value="AIPM_HOMOCIT_SYNTH_1"/>
    <property type="match status" value="1"/>
</dbReference>
<dbReference type="NCBIfam" id="NF002088">
    <property type="entry name" value="PRK00915.1-5"/>
    <property type="match status" value="1"/>
</dbReference>
<dbReference type="PROSITE" id="PS50991">
    <property type="entry name" value="PYR_CT"/>
    <property type="match status" value="1"/>
</dbReference>
<keyword evidence="13" id="KW-0012">Acyltransferase</keyword>
<dbReference type="Proteomes" id="UP000595823">
    <property type="component" value="Chromosome"/>
</dbReference>
<evidence type="ECO:0000256" key="2">
    <source>
        <dbReference type="ARBA" id="ARBA00009396"/>
    </source>
</evidence>
<dbReference type="EMBL" id="CP054705">
    <property type="protein sequence ID" value="QQK77143.1"/>
    <property type="molecule type" value="Genomic_DNA"/>
</dbReference>
<evidence type="ECO:0000313" key="14">
    <source>
        <dbReference type="Proteomes" id="UP000595823"/>
    </source>
</evidence>
<dbReference type="Pfam" id="PF22617">
    <property type="entry name" value="HCS_D2"/>
    <property type="match status" value="1"/>
</dbReference>
<evidence type="ECO:0000256" key="3">
    <source>
        <dbReference type="ARBA" id="ARBA00012973"/>
    </source>
</evidence>
<evidence type="ECO:0000256" key="10">
    <source>
        <dbReference type="ARBA" id="ARBA00023304"/>
    </source>
</evidence>
<dbReference type="EC" id="2.3.3.13" evidence="3 11"/>
<dbReference type="PROSITE" id="PS00816">
    <property type="entry name" value="AIPM_HOMOCIT_SYNTH_2"/>
    <property type="match status" value="1"/>
</dbReference>
<dbReference type="InterPro" id="IPR036230">
    <property type="entry name" value="LeuA_allosteric_dom_sf"/>
</dbReference>
<keyword evidence="6 11" id="KW-0028">Amino-acid biosynthesis</keyword>
<dbReference type="FunFam" id="1.10.238.260:FF:000001">
    <property type="entry name" value="2-isopropylmalate synthase"/>
    <property type="match status" value="1"/>
</dbReference>
<keyword evidence="10 11" id="KW-0100">Branched-chain amino acid biosynthesis</keyword>
<evidence type="ECO:0000259" key="12">
    <source>
        <dbReference type="PROSITE" id="PS50991"/>
    </source>
</evidence>
<dbReference type="Gene3D" id="3.30.160.270">
    <property type="match status" value="1"/>
</dbReference>
<feature type="region of interest" description="Regulatory domain" evidence="11">
    <location>
        <begin position="402"/>
        <end position="525"/>
    </location>
</feature>
<comment type="subunit">
    <text evidence="11">Homodimer.</text>
</comment>
<dbReference type="InterPro" id="IPR013785">
    <property type="entry name" value="Aldolase_TIM"/>
</dbReference>
<dbReference type="SUPFAM" id="SSF110921">
    <property type="entry name" value="2-isopropylmalate synthase LeuA, allosteric (dimerisation) domain"/>
    <property type="match status" value="1"/>
</dbReference>
<comment type="catalytic activity">
    <reaction evidence="11">
        <text>3-methyl-2-oxobutanoate + acetyl-CoA + H2O = (2S)-2-isopropylmalate + CoA + H(+)</text>
        <dbReference type="Rhea" id="RHEA:21524"/>
        <dbReference type="ChEBI" id="CHEBI:1178"/>
        <dbReference type="ChEBI" id="CHEBI:11851"/>
        <dbReference type="ChEBI" id="CHEBI:15377"/>
        <dbReference type="ChEBI" id="CHEBI:15378"/>
        <dbReference type="ChEBI" id="CHEBI:57287"/>
        <dbReference type="ChEBI" id="CHEBI:57288"/>
        <dbReference type="EC" id="2.3.3.13"/>
    </reaction>
</comment>
<organism evidence="13 14">
    <name type="scientific">Salicibibacter cibarius</name>
    <dbReference type="NCBI Taxonomy" id="2743000"/>
    <lineage>
        <taxon>Bacteria</taxon>
        <taxon>Bacillati</taxon>
        <taxon>Bacillota</taxon>
        <taxon>Bacilli</taxon>
        <taxon>Bacillales</taxon>
        <taxon>Bacillaceae</taxon>
        <taxon>Salicibibacter</taxon>
    </lineage>
</organism>
<dbReference type="NCBIfam" id="NF002086">
    <property type="entry name" value="PRK00915.1-3"/>
    <property type="match status" value="1"/>
</dbReference>
<evidence type="ECO:0000256" key="11">
    <source>
        <dbReference type="HAMAP-Rule" id="MF_01025"/>
    </source>
</evidence>
<dbReference type="InterPro" id="IPR005671">
    <property type="entry name" value="LeuA_bact_synth"/>
</dbReference>
<comment type="cofactor">
    <cofactor evidence="11">
        <name>Mn(2+)</name>
        <dbReference type="ChEBI" id="CHEBI:29035"/>
    </cofactor>
</comment>
<dbReference type="UniPathway" id="UPA00048">
    <property type="reaction ID" value="UER00070"/>
</dbReference>
<dbReference type="KEGG" id="scia:HUG15_17210"/>
<reference evidence="13 14" key="1">
    <citation type="submission" date="2020-06" db="EMBL/GenBank/DDBJ databases">
        <title>Genomic analysis of Salicibibacter sp. NKC5-3.</title>
        <authorList>
            <person name="Oh Y.J."/>
        </authorList>
    </citation>
    <scope>NUCLEOTIDE SEQUENCE [LARGE SCALE GENOMIC DNA]</scope>
    <source>
        <strain evidence="13 14">NKC5-3</strain>
    </source>
</reference>
<dbReference type="Pfam" id="PF08502">
    <property type="entry name" value="LeuA_dimer"/>
    <property type="match status" value="1"/>
</dbReference>
<feature type="binding site" evidence="11">
    <location>
        <position position="214"/>
    </location>
    <ligand>
        <name>Mn(2+)</name>
        <dbReference type="ChEBI" id="CHEBI:29035"/>
    </ligand>
</feature>
<keyword evidence="9 11" id="KW-0464">Manganese</keyword>
<dbReference type="Gene3D" id="1.10.238.260">
    <property type="match status" value="1"/>
</dbReference>
<dbReference type="SMART" id="SM00917">
    <property type="entry name" value="LeuA_dimer"/>
    <property type="match status" value="1"/>
</dbReference>
<evidence type="ECO:0000256" key="8">
    <source>
        <dbReference type="ARBA" id="ARBA00022723"/>
    </source>
</evidence>
<dbReference type="InterPro" id="IPR013709">
    <property type="entry name" value="2-isopropylmalate_synth_dimer"/>
</dbReference>
<dbReference type="NCBIfam" id="NF002085">
    <property type="entry name" value="PRK00915.1-2"/>
    <property type="match status" value="1"/>
</dbReference>
<comment type="function">
    <text evidence="11">Catalyzes the condensation of the acetyl group of acetyl-CoA with 3-methyl-2-oxobutanoate (2-ketoisovalerate) to form 3-carboxy-3-hydroxy-4-methylpentanoate (2-isopropylmalate).</text>
</comment>
<evidence type="ECO:0000256" key="5">
    <source>
        <dbReference type="ARBA" id="ARBA00022430"/>
    </source>
</evidence>
<feature type="binding site" evidence="11">
    <location>
        <position position="24"/>
    </location>
    <ligand>
        <name>Mn(2+)</name>
        <dbReference type="ChEBI" id="CHEBI:29035"/>
    </ligand>
</feature>
<comment type="pathway">
    <text evidence="1 11">Amino-acid biosynthesis; L-leucine biosynthesis; L-leucine from 3-methyl-2-oxobutanoate: step 1/4.</text>
</comment>
<keyword evidence="14" id="KW-1185">Reference proteome</keyword>
<dbReference type="SUPFAM" id="SSF51569">
    <property type="entry name" value="Aldolase"/>
    <property type="match status" value="1"/>
</dbReference>
<dbReference type="PANTHER" id="PTHR10277">
    <property type="entry name" value="HOMOCITRATE SYNTHASE-RELATED"/>
    <property type="match status" value="1"/>
</dbReference>
<keyword evidence="5 11" id="KW-0432">Leucine biosynthesis</keyword>
<evidence type="ECO:0000256" key="6">
    <source>
        <dbReference type="ARBA" id="ARBA00022605"/>
    </source>
</evidence>
<dbReference type="FunFam" id="3.30.160.270:FF:000003">
    <property type="entry name" value="2-isopropylmalate synthase"/>
    <property type="match status" value="1"/>
</dbReference>
<accession>A0A7T6Z525</accession>
<dbReference type="FunFam" id="3.20.20.70:FF:000010">
    <property type="entry name" value="2-isopropylmalate synthase"/>
    <property type="match status" value="1"/>
</dbReference>
<gene>
    <name evidence="11" type="primary">leuA</name>
    <name evidence="13" type="ORF">HUG15_17210</name>
</gene>
<comment type="similarity">
    <text evidence="2 11">Belongs to the alpha-IPM synthase/homocitrate synthase family. LeuA type 1 subfamily.</text>
</comment>
<dbReference type="HAMAP" id="MF_01025">
    <property type="entry name" value="LeuA_type1"/>
    <property type="match status" value="1"/>
</dbReference>
<evidence type="ECO:0000256" key="7">
    <source>
        <dbReference type="ARBA" id="ARBA00022679"/>
    </source>
</evidence>
<dbReference type="AlphaFoldDB" id="A0A7T6Z525"/>
<feature type="binding site" evidence="11">
    <location>
        <position position="248"/>
    </location>
    <ligand>
        <name>Mn(2+)</name>
        <dbReference type="ChEBI" id="CHEBI:29035"/>
    </ligand>
</feature>
<keyword evidence="8 11" id="KW-0479">Metal-binding</keyword>
<dbReference type="GO" id="GO:0005737">
    <property type="term" value="C:cytoplasm"/>
    <property type="evidence" value="ECO:0007669"/>
    <property type="project" value="UniProtKB-UniRule"/>
</dbReference>
<dbReference type="Gene3D" id="3.20.20.70">
    <property type="entry name" value="Aldolase class I"/>
    <property type="match status" value="1"/>
</dbReference>
<dbReference type="GO" id="GO:0030145">
    <property type="term" value="F:manganese ion binding"/>
    <property type="evidence" value="ECO:0007669"/>
    <property type="project" value="UniProtKB-UniRule"/>
</dbReference>
<dbReference type="InterPro" id="IPR050073">
    <property type="entry name" value="2-IPM_HCS-like"/>
</dbReference>
<evidence type="ECO:0000256" key="9">
    <source>
        <dbReference type="ARBA" id="ARBA00023211"/>
    </source>
</evidence>
<dbReference type="GO" id="GO:0003852">
    <property type="term" value="F:2-isopropylmalate synthase activity"/>
    <property type="evidence" value="ECO:0007669"/>
    <property type="project" value="UniProtKB-UniRule"/>
</dbReference>